<organism evidence="1 2">
    <name type="scientific">Melastoma candidum</name>
    <dbReference type="NCBI Taxonomy" id="119954"/>
    <lineage>
        <taxon>Eukaryota</taxon>
        <taxon>Viridiplantae</taxon>
        <taxon>Streptophyta</taxon>
        <taxon>Embryophyta</taxon>
        <taxon>Tracheophyta</taxon>
        <taxon>Spermatophyta</taxon>
        <taxon>Magnoliopsida</taxon>
        <taxon>eudicotyledons</taxon>
        <taxon>Gunneridae</taxon>
        <taxon>Pentapetalae</taxon>
        <taxon>rosids</taxon>
        <taxon>malvids</taxon>
        <taxon>Myrtales</taxon>
        <taxon>Melastomataceae</taxon>
        <taxon>Melastomatoideae</taxon>
        <taxon>Melastomateae</taxon>
        <taxon>Melastoma</taxon>
    </lineage>
</organism>
<evidence type="ECO:0000313" key="1">
    <source>
        <dbReference type="EMBL" id="KAI4384775.1"/>
    </source>
</evidence>
<evidence type="ECO:0000313" key="2">
    <source>
        <dbReference type="Proteomes" id="UP001057402"/>
    </source>
</evidence>
<comment type="caution">
    <text evidence="1">The sequence shown here is derived from an EMBL/GenBank/DDBJ whole genome shotgun (WGS) entry which is preliminary data.</text>
</comment>
<reference evidence="2" key="1">
    <citation type="journal article" date="2023" name="Front. Plant Sci.">
        <title>Chromosomal-level genome assembly of Melastoma candidum provides insights into trichome evolution.</title>
        <authorList>
            <person name="Zhong Y."/>
            <person name="Wu W."/>
            <person name="Sun C."/>
            <person name="Zou P."/>
            <person name="Liu Y."/>
            <person name="Dai S."/>
            <person name="Zhou R."/>
        </authorList>
    </citation>
    <scope>NUCLEOTIDE SEQUENCE [LARGE SCALE GENOMIC DNA]</scope>
</reference>
<sequence length="329" mass="36045">MVSRDTSAVRLPVAVTVILALPAHSSSGRIGRVNNPLHAQPSDTAGDVPLTNGFLESSLSTRSLVFLLGQLLLYMGIRVLIKAKGVKPSLPAFDIIVFHLLDEINQSIAAVCPVIMIREDYMVMTCGFDFLSITVKSFRVKRSAWSLRVICISHFILIESIPHELFRSLGNRGQANGKQGSAGANKYLGNTAGQRRLFDHRALPGTDDELVGKIEKRISAWTFLPRENGRPLQYFDAESGDAKHSNGYNNNSSSSALNETIATIVLYLSDVRKGGQIHFLKTKVKGESRPSCHNPKEILRPVKGNAILFSSLHPDTGEALSLRGNWSMP</sequence>
<gene>
    <name evidence="1" type="ORF">MLD38_002881</name>
</gene>
<name>A0ACB9S0T0_9MYRT</name>
<keyword evidence="2" id="KW-1185">Reference proteome</keyword>
<accession>A0ACB9S0T0</accession>
<proteinExistence type="predicted"/>
<protein>
    <submittedName>
        <fullName evidence="1">Uncharacterized protein</fullName>
    </submittedName>
</protein>
<dbReference type="Proteomes" id="UP001057402">
    <property type="component" value="Chromosome 2"/>
</dbReference>
<dbReference type="EMBL" id="CM042881">
    <property type="protein sequence ID" value="KAI4384775.1"/>
    <property type="molecule type" value="Genomic_DNA"/>
</dbReference>